<evidence type="ECO:0000256" key="8">
    <source>
        <dbReference type="RuleBase" id="RU365009"/>
    </source>
</evidence>
<evidence type="ECO:0000256" key="2">
    <source>
        <dbReference type="ARBA" id="ARBA00010446"/>
    </source>
</evidence>
<feature type="signal peptide" evidence="8">
    <location>
        <begin position="1"/>
        <end position="19"/>
    </location>
</feature>
<evidence type="ECO:0000313" key="9">
    <source>
        <dbReference type="EMBL" id="KAL0948415.1"/>
    </source>
</evidence>
<keyword evidence="6 8" id="KW-1015">Disulfide bond</keyword>
<keyword evidence="10" id="KW-1185">Reference proteome</keyword>
<evidence type="ECO:0000256" key="4">
    <source>
        <dbReference type="ARBA" id="ARBA00022525"/>
    </source>
</evidence>
<sequence length="107" mass="10393">MSFKTALVFLASVAVMVSAQAAGQCNTGTLQCCDNLQNANSANVAGLLGSIGVPVQGVTGLVGLNCNPITGIGVGGGSTCSQTPVCCQGENFDGVVTLGCTPITAGV</sequence>
<dbReference type="InterPro" id="IPR019778">
    <property type="entry name" value="Class_I_Hydrophobin_CS"/>
</dbReference>
<keyword evidence="5 8" id="KW-0732">Signal</keyword>
<evidence type="ECO:0000256" key="1">
    <source>
        <dbReference type="ARBA" id="ARBA00004191"/>
    </source>
</evidence>
<comment type="caution">
    <text evidence="9">The sequence shown here is derived from an EMBL/GenBank/DDBJ whole genome shotgun (WGS) entry which is preliminary data.</text>
</comment>
<evidence type="ECO:0000256" key="3">
    <source>
        <dbReference type="ARBA" id="ARBA00022512"/>
    </source>
</evidence>
<organism evidence="9 10">
    <name type="scientific">Hohenbuehelia grisea</name>
    <dbReference type="NCBI Taxonomy" id="104357"/>
    <lineage>
        <taxon>Eukaryota</taxon>
        <taxon>Fungi</taxon>
        <taxon>Dikarya</taxon>
        <taxon>Basidiomycota</taxon>
        <taxon>Agaricomycotina</taxon>
        <taxon>Agaricomycetes</taxon>
        <taxon>Agaricomycetidae</taxon>
        <taxon>Agaricales</taxon>
        <taxon>Pleurotineae</taxon>
        <taxon>Pleurotaceae</taxon>
        <taxon>Hohenbuehelia</taxon>
    </lineage>
</organism>
<dbReference type="CDD" id="cd23507">
    <property type="entry name" value="hydrophobin_I"/>
    <property type="match status" value="1"/>
</dbReference>
<reference evidence="10" key="1">
    <citation type="submission" date="2024-06" db="EMBL/GenBank/DDBJ databases">
        <title>Multi-omics analyses provide insights into the biosynthesis of the anticancer antibiotic pleurotin in Hohenbuehelia grisea.</title>
        <authorList>
            <person name="Weaver J.A."/>
            <person name="Alberti F."/>
        </authorList>
    </citation>
    <scope>NUCLEOTIDE SEQUENCE [LARGE SCALE GENOMIC DNA]</scope>
    <source>
        <strain evidence="10">T-177</strain>
    </source>
</reference>
<protein>
    <recommendedName>
        <fullName evidence="8">Hydrophobin</fullName>
    </recommendedName>
</protein>
<dbReference type="PROSITE" id="PS00956">
    <property type="entry name" value="HYDROPHOBIN"/>
    <property type="match status" value="1"/>
</dbReference>
<evidence type="ECO:0000256" key="6">
    <source>
        <dbReference type="ARBA" id="ARBA00023157"/>
    </source>
</evidence>
<gene>
    <name evidence="9" type="ORF">HGRIS_010996</name>
</gene>
<evidence type="ECO:0000313" key="10">
    <source>
        <dbReference type="Proteomes" id="UP001556367"/>
    </source>
</evidence>
<proteinExistence type="inferred from homology"/>
<dbReference type="InterPro" id="IPR001338">
    <property type="entry name" value="Class_I_Hydrophobin"/>
</dbReference>
<evidence type="ECO:0000256" key="7">
    <source>
        <dbReference type="ARBA" id="ARBA00093546"/>
    </source>
</evidence>
<name>A0ABR3IZ99_9AGAR</name>
<keyword evidence="4 8" id="KW-0964">Secreted</keyword>
<accession>A0ABR3IZ99</accession>
<comment type="similarity">
    <text evidence="2 8">Belongs to the fungal hydrophobin family.</text>
</comment>
<evidence type="ECO:0000256" key="5">
    <source>
        <dbReference type="ARBA" id="ARBA00022729"/>
    </source>
</evidence>
<dbReference type="EMBL" id="JASNQZ010000014">
    <property type="protein sequence ID" value="KAL0948415.1"/>
    <property type="molecule type" value="Genomic_DNA"/>
</dbReference>
<feature type="chain" id="PRO_5044964402" description="Hydrophobin" evidence="8">
    <location>
        <begin position="20"/>
        <end position="107"/>
    </location>
</feature>
<dbReference type="Proteomes" id="UP001556367">
    <property type="component" value="Unassembled WGS sequence"/>
</dbReference>
<keyword evidence="3 8" id="KW-0134">Cell wall</keyword>
<comment type="subcellular location">
    <subcellularLocation>
        <location evidence="1 8">Secreted</location>
        <location evidence="1 8">Cell wall</location>
    </subcellularLocation>
</comment>
<dbReference type="SMART" id="SM00075">
    <property type="entry name" value="HYDRO"/>
    <property type="match status" value="1"/>
</dbReference>
<comment type="subunit">
    <text evidence="7">Self-assembles to form functional amyloid fibrils called rodlets. Self-assembly into fibrillar rodlets occurs spontaneously at hydrophobic:hydrophilic interfaces and the rodlets further associate laterally to form amphipathic monolayers.</text>
</comment>
<dbReference type="Pfam" id="PF01185">
    <property type="entry name" value="Hydrophobin"/>
    <property type="match status" value="1"/>
</dbReference>